<dbReference type="GO" id="GO:0046872">
    <property type="term" value="F:metal ion binding"/>
    <property type="evidence" value="ECO:0007669"/>
    <property type="project" value="InterPro"/>
</dbReference>
<keyword evidence="6" id="KW-1185">Reference proteome</keyword>
<dbReference type="PANTHER" id="PTHR11496">
    <property type="entry name" value="ALCOHOL DEHYDROGENASE"/>
    <property type="match status" value="1"/>
</dbReference>
<accession>A0A5C1QDC6</accession>
<dbReference type="Gene3D" id="1.20.1090.10">
    <property type="entry name" value="Dehydroquinate synthase-like - alpha domain"/>
    <property type="match status" value="1"/>
</dbReference>
<dbReference type="PANTHER" id="PTHR11496:SF102">
    <property type="entry name" value="ALCOHOL DEHYDROGENASE 4"/>
    <property type="match status" value="1"/>
</dbReference>
<dbReference type="InterPro" id="IPR001670">
    <property type="entry name" value="ADH_Fe/GldA"/>
</dbReference>
<feature type="domain" description="Fe-containing alcohol dehydrogenase-like C-terminal" evidence="4">
    <location>
        <begin position="185"/>
        <end position="381"/>
    </location>
</feature>
<sequence>MTFNFQAPSEIIFGSGKIDELVNIIKPKSENIIIIKGASNRFDYIFETLKSNGIDYSIYCVKNEPLIEDVDRAVTLAKTNLSNLVLGIGGGSVIDVAKAVGIMLLNPGEILDYLEVIGKGEKLTEPSIPTIIVPTTSGTGAEVTKNSVLKSIQHKRKVSMRSPEMIPKTVLIDPKLMLTLPSTTTTYTGMDALTQVIEPFISSLSNPFTDSLCRDAIPRAVDALVGLKEKPSDIKLREEMAYVSLMGGLALANAKLGAVHGFAGPIGGMFEIPHGLICAILLPNTIKVNIEAIESLGLEEDINKYNQLAKLISSDKNLTIRDLPKFLYDLNKKLEIPTLSHFGIKKSDLKEIVDLSKNSSSMKGNTVSLTETQMMNILESSL</sequence>
<dbReference type="RefSeq" id="WP_149567889.1">
    <property type="nucleotide sequence ID" value="NZ_CP035807.1"/>
</dbReference>
<organism evidence="5 6">
    <name type="scientific">Thiospirochaeta perfilievii</name>
    <dbReference type="NCBI Taxonomy" id="252967"/>
    <lineage>
        <taxon>Bacteria</taxon>
        <taxon>Pseudomonadati</taxon>
        <taxon>Spirochaetota</taxon>
        <taxon>Spirochaetia</taxon>
        <taxon>Spirochaetales</taxon>
        <taxon>Spirochaetaceae</taxon>
        <taxon>Thiospirochaeta</taxon>
    </lineage>
</organism>
<dbReference type="KEGG" id="sper:EW093_07990"/>
<evidence type="ECO:0000313" key="5">
    <source>
        <dbReference type="EMBL" id="QEN04646.1"/>
    </source>
</evidence>
<keyword evidence="2" id="KW-0560">Oxidoreductase</keyword>
<dbReference type="OrthoDB" id="9815791at2"/>
<dbReference type="InterPro" id="IPR056798">
    <property type="entry name" value="ADH_Fe_C"/>
</dbReference>
<dbReference type="GO" id="GO:0004022">
    <property type="term" value="F:alcohol dehydrogenase (NAD+) activity"/>
    <property type="evidence" value="ECO:0007669"/>
    <property type="project" value="TreeGrafter"/>
</dbReference>
<dbReference type="Gene3D" id="3.40.50.1970">
    <property type="match status" value="1"/>
</dbReference>
<protein>
    <submittedName>
        <fullName evidence="5">Iron-containing alcohol dehydrogenase</fullName>
    </submittedName>
</protein>
<dbReference type="CDD" id="cd08183">
    <property type="entry name" value="Fe-ADH-like"/>
    <property type="match status" value="1"/>
</dbReference>
<feature type="domain" description="Alcohol dehydrogenase iron-type/glycerol dehydrogenase GldA" evidence="3">
    <location>
        <begin position="8"/>
        <end position="174"/>
    </location>
</feature>
<name>A0A5C1QDC6_9SPIO</name>
<dbReference type="Pfam" id="PF25137">
    <property type="entry name" value="ADH_Fe_C"/>
    <property type="match status" value="1"/>
</dbReference>
<dbReference type="SUPFAM" id="SSF56796">
    <property type="entry name" value="Dehydroquinate synthase-like"/>
    <property type="match status" value="1"/>
</dbReference>
<proteinExistence type="inferred from homology"/>
<dbReference type="InterPro" id="IPR039697">
    <property type="entry name" value="Alcohol_dehydrogenase_Fe"/>
</dbReference>
<dbReference type="AlphaFoldDB" id="A0A5C1QDC6"/>
<evidence type="ECO:0000259" key="4">
    <source>
        <dbReference type="Pfam" id="PF25137"/>
    </source>
</evidence>
<evidence type="ECO:0000256" key="1">
    <source>
        <dbReference type="ARBA" id="ARBA00007358"/>
    </source>
</evidence>
<evidence type="ECO:0000256" key="2">
    <source>
        <dbReference type="ARBA" id="ARBA00023002"/>
    </source>
</evidence>
<reference evidence="5 6" key="2">
    <citation type="submission" date="2019-09" db="EMBL/GenBank/DDBJ databases">
        <title>Complete Genome Sequence and Methylome Analysis of free living Spirochaetas.</title>
        <authorList>
            <person name="Leshcheva N."/>
            <person name="Mikheeva N."/>
        </authorList>
    </citation>
    <scope>NUCLEOTIDE SEQUENCE [LARGE SCALE GENOMIC DNA]</scope>
    <source>
        <strain evidence="5 6">P</strain>
    </source>
</reference>
<evidence type="ECO:0000313" key="6">
    <source>
        <dbReference type="Proteomes" id="UP000323824"/>
    </source>
</evidence>
<reference evidence="5 6" key="1">
    <citation type="submission" date="2019-02" db="EMBL/GenBank/DDBJ databases">
        <authorList>
            <person name="Fomenkov A."/>
            <person name="Dubinina G."/>
            <person name="Grabovich M."/>
            <person name="Vincze T."/>
            <person name="Roberts R.J."/>
        </authorList>
    </citation>
    <scope>NUCLEOTIDE SEQUENCE [LARGE SCALE GENOMIC DNA]</scope>
    <source>
        <strain evidence="5 6">P</strain>
    </source>
</reference>
<dbReference type="Pfam" id="PF00465">
    <property type="entry name" value="Fe-ADH"/>
    <property type="match status" value="1"/>
</dbReference>
<dbReference type="Proteomes" id="UP000323824">
    <property type="component" value="Chromosome"/>
</dbReference>
<evidence type="ECO:0000259" key="3">
    <source>
        <dbReference type="Pfam" id="PF00465"/>
    </source>
</evidence>
<comment type="similarity">
    <text evidence="1">Belongs to the iron-containing alcohol dehydrogenase family.</text>
</comment>
<dbReference type="EMBL" id="CP035807">
    <property type="protein sequence ID" value="QEN04646.1"/>
    <property type="molecule type" value="Genomic_DNA"/>
</dbReference>
<dbReference type="FunFam" id="3.40.50.1970:FF:000003">
    <property type="entry name" value="Alcohol dehydrogenase, iron-containing"/>
    <property type="match status" value="1"/>
</dbReference>
<gene>
    <name evidence="5" type="ORF">EW093_07990</name>
</gene>